<dbReference type="CDD" id="cd07714">
    <property type="entry name" value="RNaseJ_MBL-fold"/>
    <property type="match status" value="1"/>
</dbReference>
<organism evidence="2">
    <name type="scientific">hydrothermal vent metagenome</name>
    <dbReference type="NCBI Taxonomy" id="652676"/>
    <lineage>
        <taxon>unclassified sequences</taxon>
        <taxon>metagenomes</taxon>
        <taxon>ecological metagenomes</taxon>
    </lineage>
</organism>
<dbReference type="SUPFAM" id="SSF56281">
    <property type="entry name" value="Metallo-hydrolase/oxidoreductase"/>
    <property type="match status" value="1"/>
</dbReference>
<dbReference type="GO" id="GO:0004519">
    <property type="term" value="F:endonuclease activity"/>
    <property type="evidence" value="ECO:0007669"/>
    <property type="project" value="UniProtKB-KW"/>
</dbReference>
<dbReference type="AlphaFoldDB" id="A0A3B0RYQ0"/>
<feature type="domain" description="Metallo-beta-lactamase" evidence="1">
    <location>
        <begin position="22"/>
        <end position="217"/>
    </location>
</feature>
<dbReference type="SMART" id="SM00849">
    <property type="entry name" value="Lactamase_B"/>
    <property type="match status" value="1"/>
</dbReference>
<keyword evidence="2" id="KW-0378">Hydrolase</keyword>
<sequence length="296" mass="32536">MPARAQDDGLYFLPLGGSGEIGMNLNLYKTESTWLMVDCGISFADNYLPGIDLIMPNTNYIEQRRDKLAGLIITHAHEDHVGALVHLWPRFRCPVYATPFTMILIRLKLGAAGLLDQVPLIEVPLEGRVEVGPFTVDFLSLTHSIPEPNAVRITTKAGTIFHTGDWKLDPDPLVGAKTDTARMTQMGDEGVLALVCDSTNVFNATASGSESKVRENITRILSEKKGKVFCATFSSNVARVDTLAQAARQNGREICLVGRSLKRNVAAAREAGYLKNFPNMVDERDAGYLPNEKILY</sequence>
<keyword evidence="2" id="KW-0269">Exonuclease</keyword>
<gene>
    <name evidence="2" type="ORF">MNBD_ALPHA02-2215</name>
</gene>
<proteinExistence type="predicted"/>
<dbReference type="EMBL" id="UOED01000131">
    <property type="protein sequence ID" value="VAV98710.1"/>
    <property type="molecule type" value="Genomic_DNA"/>
</dbReference>
<dbReference type="PANTHER" id="PTHR43694:SF1">
    <property type="entry name" value="RIBONUCLEASE J"/>
    <property type="match status" value="1"/>
</dbReference>
<dbReference type="PANTHER" id="PTHR43694">
    <property type="entry name" value="RIBONUCLEASE J"/>
    <property type="match status" value="1"/>
</dbReference>
<dbReference type="Pfam" id="PF22505">
    <property type="entry name" value="RNase_J_b_CASP"/>
    <property type="match status" value="1"/>
</dbReference>
<name>A0A3B0RYQ0_9ZZZZ</name>
<accession>A0A3B0RYQ0</accession>
<dbReference type="InterPro" id="IPR055132">
    <property type="entry name" value="RNase_J_b_CASP"/>
</dbReference>
<dbReference type="Gene3D" id="3.60.15.10">
    <property type="entry name" value="Ribonuclease Z/Hydroxyacylglutathione hydrolase-like"/>
    <property type="match status" value="1"/>
</dbReference>
<evidence type="ECO:0000313" key="2">
    <source>
        <dbReference type="EMBL" id="VAV98710.1"/>
    </source>
</evidence>
<keyword evidence="2" id="KW-0255">Endonuclease</keyword>
<evidence type="ECO:0000259" key="1">
    <source>
        <dbReference type="SMART" id="SM00849"/>
    </source>
</evidence>
<dbReference type="Pfam" id="PF00753">
    <property type="entry name" value="Lactamase_B"/>
    <property type="match status" value="1"/>
</dbReference>
<reference evidence="2" key="1">
    <citation type="submission" date="2018-06" db="EMBL/GenBank/DDBJ databases">
        <authorList>
            <person name="Zhirakovskaya E."/>
        </authorList>
    </citation>
    <scope>NUCLEOTIDE SEQUENCE</scope>
</reference>
<keyword evidence="2" id="KW-0540">Nuclease</keyword>
<dbReference type="InterPro" id="IPR036866">
    <property type="entry name" value="RibonucZ/Hydroxyglut_hydro"/>
</dbReference>
<dbReference type="GO" id="GO:0004527">
    <property type="term" value="F:exonuclease activity"/>
    <property type="evidence" value="ECO:0007669"/>
    <property type="project" value="UniProtKB-KW"/>
</dbReference>
<dbReference type="InterPro" id="IPR001279">
    <property type="entry name" value="Metallo-B-lactamas"/>
</dbReference>
<protein>
    <submittedName>
        <fullName evidence="2">Ribonuclease J (Endonuclease and 5' exonuclease)</fullName>
    </submittedName>
</protein>
<feature type="non-terminal residue" evidence="2">
    <location>
        <position position="296"/>
    </location>
</feature>